<keyword evidence="3" id="KW-1185">Reference proteome</keyword>
<dbReference type="GeneID" id="41538032"/>
<dbReference type="Pfam" id="PF09604">
    <property type="entry name" value="Potass_KdpF"/>
    <property type="match status" value="1"/>
</dbReference>
<evidence type="ECO:0000313" key="2">
    <source>
        <dbReference type="EMBL" id="BAU68360.1"/>
    </source>
</evidence>
<organism evidence="2 3">
    <name type="scientific">Streptomyces avermitilis (strain ATCC 31267 / DSM 46492 / JCM 5070 / NBRC 14893 / NCIMB 12804 / NRRL 8165 / MA-4680)</name>
    <dbReference type="NCBI Taxonomy" id="227882"/>
    <lineage>
        <taxon>Bacteria</taxon>
        <taxon>Bacillati</taxon>
        <taxon>Actinomycetota</taxon>
        <taxon>Actinomycetes</taxon>
        <taxon>Kitasatosporales</taxon>
        <taxon>Streptomycetaceae</taxon>
        <taxon>Streptomyces</taxon>
    </lineage>
</organism>
<evidence type="ECO:0000313" key="3">
    <source>
        <dbReference type="Proteomes" id="UP000000428"/>
    </source>
</evidence>
<protein>
    <submittedName>
        <fullName evidence="2">Potassium-transporting ATPase subunit F</fullName>
    </submittedName>
</protein>
<dbReference type="GO" id="GO:0008556">
    <property type="term" value="F:P-type potassium transmembrane transporter activity"/>
    <property type="evidence" value="ECO:0007669"/>
    <property type="project" value="InterPro"/>
</dbReference>
<dbReference type="Proteomes" id="UP000000428">
    <property type="component" value="Chromosome"/>
</dbReference>
<dbReference type="GO" id="GO:0005886">
    <property type="term" value="C:plasma membrane"/>
    <property type="evidence" value="ECO:0007669"/>
    <property type="project" value="InterPro"/>
</dbReference>
<name>A0A146F5D9_STRAW</name>
<dbReference type="NCBIfam" id="TIGR02115">
    <property type="entry name" value="potass_kdpF"/>
    <property type="match status" value="1"/>
</dbReference>
<sequence>MTAENVVGLIVAVTLLGYLVLALIFPERF</sequence>
<reference evidence="2 3" key="3">
    <citation type="journal article" date="2014" name="J. Ind. Microbiol. Biotechnol.">
        <title>Genome mining of the Streptomyces avermitilis genome and development of genome-minimized hosts for heterologous expression of biosynthetic gene clusters.</title>
        <authorList>
            <person name="Ikeda H."/>
            <person name="Shin-ya K."/>
            <person name="Omura S."/>
        </authorList>
    </citation>
    <scope>NUCLEOTIDE SEQUENCE [LARGE SCALE GENOMIC DNA]</scope>
    <source>
        <strain evidence="3">ATCC 31267 / DSM 46492 / JCM 5070 / NBRC 14893 / NCIMB 12804 / NRRL 8165 / MA-4680</strain>
    </source>
</reference>
<reference evidence="2 3" key="1">
    <citation type="journal article" date="2001" name="Proc. Natl. Acad. Sci. U.S.A.">
        <title>Genome sequence of an industrial microorganism Streptomyces avermitilis: deducing the ability of producing secondary metabolites.</title>
        <authorList>
            <person name="Omura S."/>
            <person name="Ikeda H."/>
            <person name="Ishikawa J."/>
            <person name="Hanamoto A."/>
            <person name="Takahashi C."/>
            <person name="Shinose M."/>
            <person name="Takahashi Y."/>
            <person name="Horikawa H."/>
            <person name="Nakazawa H."/>
            <person name="Osonoe T."/>
            <person name="Kikuchi H."/>
            <person name="Shiba T."/>
            <person name="Sakaki Y."/>
            <person name="Hattori M."/>
        </authorList>
    </citation>
    <scope>NUCLEOTIDE SEQUENCE [LARGE SCALE GENOMIC DNA]</scope>
    <source>
        <strain evidence="3">ATCC 31267 / DSM 46492 / JCM 5070 / NBRC 14893 / NCIMB 12804 / NRRL 8165 / MA-4680</strain>
    </source>
</reference>
<dbReference type="AlphaFoldDB" id="A0A146F5D9"/>
<dbReference type="KEGG" id="sma:SAVERM_7583"/>
<feature type="transmembrane region" description="Helical" evidence="1">
    <location>
        <begin position="6"/>
        <end position="25"/>
    </location>
</feature>
<keyword evidence="1" id="KW-1133">Transmembrane helix</keyword>
<evidence type="ECO:0000256" key="1">
    <source>
        <dbReference type="SAM" id="Phobius"/>
    </source>
</evidence>
<gene>
    <name evidence="2" type="primary">kdpF</name>
    <name evidence="2" type="ORF">SAVERM_7583</name>
</gene>
<accession>A0A146F5D9</accession>
<reference evidence="2 3" key="2">
    <citation type="journal article" date="2003" name="Nat. Biotechnol.">
        <title>Complete genome sequence and comparative analysis of the industrial microorganism Streptomyces avermitilis.</title>
        <authorList>
            <person name="Ikeda H."/>
            <person name="Ishikawa J."/>
            <person name="Hanamoto A."/>
            <person name="Shinose M."/>
            <person name="Kikuchi H."/>
            <person name="Shiba T."/>
            <person name="Sakaki Y."/>
            <person name="Hattori M."/>
            <person name="Omura S."/>
        </authorList>
    </citation>
    <scope>NUCLEOTIDE SEQUENCE [LARGE SCALE GENOMIC DNA]</scope>
    <source>
        <strain evidence="3">ATCC 31267 / DSM 46492 / JCM 5070 / NBRC 14893 / NCIMB 12804 / NRRL 8165 / MA-4680</strain>
    </source>
</reference>
<dbReference type="RefSeq" id="WP_037651592.1">
    <property type="nucleotide sequence ID" value="NC_003155.5"/>
</dbReference>
<proteinExistence type="predicted"/>
<keyword evidence="1" id="KW-0812">Transmembrane</keyword>
<keyword evidence="1" id="KW-0472">Membrane</keyword>
<dbReference type="InterPro" id="IPR011726">
    <property type="entry name" value="KdpF"/>
</dbReference>
<dbReference type="EMBL" id="BA000030">
    <property type="protein sequence ID" value="BAU68360.1"/>
    <property type="molecule type" value="Genomic_DNA"/>
</dbReference>